<dbReference type="SUPFAM" id="SSF53383">
    <property type="entry name" value="PLP-dependent transferases"/>
    <property type="match status" value="1"/>
</dbReference>
<organism evidence="8 9">
    <name type="scientific">Vagococcus vulneris</name>
    <dbReference type="NCBI Taxonomy" id="1977869"/>
    <lineage>
        <taxon>Bacteria</taxon>
        <taxon>Bacillati</taxon>
        <taxon>Bacillota</taxon>
        <taxon>Bacilli</taxon>
        <taxon>Lactobacillales</taxon>
        <taxon>Enterococcaceae</taxon>
        <taxon>Vagococcus</taxon>
    </lineage>
</organism>
<evidence type="ECO:0000259" key="7">
    <source>
        <dbReference type="Pfam" id="PF00155"/>
    </source>
</evidence>
<dbReference type="InterPro" id="IPR015424">
    <property type="entry name" value="PyrdxlP-dep_Trfase"/>
</dbReference>
<dbReference type="Pfam" id="PF00155">
    <property type="entry name" value="Aminotran_1_2"/>
    <property type="match status" value="1"/>
</dbReference>
<dbReference type="PANTHER" id="PTHR46383:SF1">
    <property type="entry name" value="ASPARTATE AMINOTRANSFERASE"/>
    <property type="match status" value="1"/>
</dbReference>
<dbReference type="AlphaFoldDB" id="A0A429ZWX9"/>
<comment type="caution">
    <text evidence="8">The sequence shown here is derived from an EMBL/GenBank/DDBJ whole genome shotgun (WGS) entry which is preliminary data.</text>
</comment>
<sequence>MELSKRVTQIKPSATLAAAAKAQKLKEQGIDVLSLTLGEPDFQTPERIKEAAISAISNGQASFYTAASGLPALIDAIVKRTASDYGVTYQTNEVVAGTGAKFILYALFQTILNPLDEVIIPVPYWVSYGAQVELAEGVPVFVETDQQNDYKVTVKQLDAVLTKKTKAIMINTPSNPTGMIYSAKELKLIGDWAVQHGVLIIADDIYGKLVYNGHRFTPIVSLSEAIRRQTVVVNGVSKAYSMTGWRVGYALGNSEIIKQMNKLISQSTSNLTTVSQFAAIEALTGNQESVEEMRRAFEERLNVIYPLVAAVPGFKVEKPHGAFYLYPEISETLIQCGYDSVSDFVEDLLTDAHVAVVTGEGFGTKTNIRLSYASDLNVLKEAVKRIHEFVEHKINNR</sequence>
<dbReference type="PANTHER" id="PTHR46383">
    <property type="entry name" value="ASPARTATE AMINOTRANSFERASE"/>
    <property type="match status" value="1"/>
</dbReference>
<comment type="cofactor">
    <cofactor evidence="1 6">
        <name>pyridoxal 5'-phosphate</name>
        <dbReference type="ChEBI" id="CHEBI:597326"/>
    </cofactor>
</comment>
<dbReference type="InterPro" id="IPR004838">
    <property type="entry name" value="NHTrfase_class1_PyrdxlP-BS"/>
</dbReference>
<reference evidence="8 9" key="1">
    <citation type="submission" date="2017-05" db="EMBL/GenBank/DDBJ databases">
        <title>Vagococcus spp. assemblies.</title>
        <authorList>
            <person name="Gulvik C.A."/>
        </authorList>
    </citation>
    <scope>NUCLEOTIDE SEQUENCE [LARGE SCALE GENOMIC DNA]</scope>
    <source>
        <strain evidence="8 9">SS1995</strain>
    </source>
</reference>
<keyword evidence="9" id="KW-1185">Reference proteome</keyword>
<evidence type="ECO:0000256" key="1">
    <source>
        <dbReference type="ARBA" id="ARBA00001933"/>
    </source>
</evidence>
<keyword evidence="5" id="KW-0663">Pyridoxal phosphate</keyword>
<evidence type="ECO:0000256" key="4">
    <source>
        <dbReference type="ARBA" id="ARBA00022679"/>
    </source>
</evidence>
<name>A0A429ZWX9_9ENTE</name>
<gene>
    <name evidence="8" type="ORF">CBF37_08370</name>
</gene>
<keyword evidence="4 6" id="KW-0808">Transferase</keyword>
<dbReference type="OrthoDB" id="9802328at2"/>
<dbReference type="EMBL" id="NGJS01000011">
    <property type="protein sequence ID" value="RST98314.1"/>
    <property type="molecule type" value="Genomic_DNA"/>
</dbReference>
<dbReference type="GO" id="GO:0030170">
    <property type="term" value="F:pyridoxal phosphate binding"/>
    <property type="evidence" value="ECO:0007669"/>
    <property type="project" value="InterPro"/>
</dbReference>
<dbReference type="GO" id="GO:0006520">
    <property type="term" value="P:amino acid metabolic process"/>
    <property type="evidence" value="ECO:0007669"/>
    <property type="project" value="InterPro"/>
</dbReference>
<protein>
    <recommendedName>
        <fullName evidence="6">Aminotransferase</fullName>
        <ecNumber evidence="6">2.6.1.-</ecNumber>
    </recommendedName>
</protein>
<dbReference type="Proteomes" id="UP000287857">
    <property type="component" value="Unassembled WGS sequence"/>
</dbReference>
<keyword evidence="3 6" id="KW-0032">Aminotransferase</keyword>
<dbReference type="GO" id="GO:0008483">
    <property type="term" value="F:transaminase activity"/>
    <property type="evidence" value="ECO:0007669"/>
    <property type="project" value="UniProtKB-KW"/>
</dbReference>
<dbReference type="PROSITE" id="PS00105">
    <property type="entry name" value="AA_TRANSFER_CLASS_1"/>
    <property type="match status" value="1"/>
</dbReference>
<dbReference type="CDD" id="cd00609">
    <property type="entry name" value="AAT_like"/>
    <property type="match status" value="1"/>
</dbReference>
<dbReference type="InterPro" id="IPR015422">
    <property type="entry name" value="PyrdxlP-dep_Trfase_small"/>
</dbReference>
<evidence type="ECO:0000256" key="6">
    <source>
        <dbReference type="RuleBase" id="RU000481"/>
    </source>
</evidence>
<evidence type="ECO:0000256" key="3">
    <source>
        <dbReference type="ARBA" id="ARBA00022576"/>
    </source>
</evidence>
<dbReference type="FunFam" id="3.40.640.10:FF:000033">
    <property type="entry name" value="Aspartate aminotransferase"/>
    <property type="match status" value="1"/>
</dbReference>
<dbReference type="InterPro" id="IPR004839">
    <property type="entry name" value="Aminotransferase_I/II_large"/>
</dbReference>
<dbReference type="Gene3D" id="3.90.1150.10">
    <property type="entry name" value="Aspartate Aminotransferase, domain 1"/>
    <property type="match status" value="1"/>
</dbReference>
<dbReference type="RefSeq" id="WP_125984293.1">
    <property type="nucleotide sequence ID" value="NZ_NGJS01000011.1"/>
</dbReference>
<dbReference type="InterPro" id="IPR050596">
    <property type="entry name" value="AspAT/PAT-like"/>
</dbReference>
<feature type="domain" description="Aminotransferase class I/classII large" evidence="7">
    <location>
        <begin position="31"/>
        <end position="386"/>
    </location>
</feature>
<dbReference type="EC" id="2.6.1.-" evidence="6"/>
<evidence type="ECO:0000313" key="9">
    <source>
        <dbReference type="Proteomes" id="UP000287857"/>
    </source>
</evidence>
<proteinExistence type="inferred from homology"/>
<evidence type="ECO:0000313" key="8">
    <source>
        <dbReference type="EMBL" id="RST98314.1"/>
    </source>
</evidence>
<comment type="similarity">
    <text evidence="2 6">Belongs to the class-I pyridoxal-phosphate-dependent aminotransferase family.</text>
</comment>
<evidence type="ECO:0000256" key="2">
    <source>
        <dbReference type="ARBA" id="ARBA00007441"/>
    </source>
</evidence>
<dbReference type="InterPro" id="IPR015421">
    <property type="entry name" value="PyrdxlP-dep_Trfase_major"/>
</dbReference>
<accession>A0A429ZWX9</accession>
<evidence type="ECO:0000256" key="5">
    <source>
        <dbReference type="ARBA" id="ARBA00022898"/>
    </source>
</evidence>
<dbReference type="Gene3D" id="3.40.640.10">
    <property type="entry name" value="Type I PLP-dependent aspartate aminotransferase-like (Major domain)"/>
    <property type="match status" value="1"/>
</dbReference>